<keyword evidence="5" id="KW-0249">Electron transport</keyword>
<evidence type="ECO:0000256" key="8">
    <source>
        <dbReference type="SAM" id="MobiDB-lite"/>
    </source>
</evidence>
<comment type="subcellular location">
    <subcellularLocation>
        <location evidence="1">Mitochondrion inner membrane</location>
        <topology evidence="1">Peripheral membrane protein</topology>
        <orientation evidence="1">Matrix side</orientation>
    </subcellularLocation>
</comment>
<evidence type="ECO:0000256" key="1">
    <source>
        <dbReference type="ARBA" id="ARBA00004443"/>
    </source>
</evidence>
<dbReference type="OrthoDB" id="10252718at2759"/>
<dbReference type="PANTHER" id="PTHR13094:SF1">
    <property type="entry name" value="NADH DEHYDROGENASE [UBIQUINONE] 1 BETA SUBCOMPLEX SUBUNIT 10"/>
    <property type="match status" value="1"/>
</dbReference>
<sequence>MSTPESQAFLAKKPTVAPTFDGVDFADNQAVANARDAIVREQWVGLMMQRLVGEEMGKCYLREGVNHLEKCGKYRDRYIQLLKSNNNKGYRGQQQNYIPGVDGPSGGPEIHTDYPSVQQAKGSKGSDYRPGNTSGQGGSTLY</sequence>
<keyword evidence="2" id="KW-0813">Transport</keyword>
<dbReference type="RefSeq" id="XP_016261260.1">
    <property type="nucleotide sequence ID" value="XM_016407780.1"/>
</dbReference>
<evidence type="ECO:0000256" key="7">
    <source>
        <dbReference type="ARBA" id="ARBA00023136"/>
    </source>
</evidence>
<dbReference type="Proteomes" id="UP000053342">
    <property type="component" value="Unassembled WGS sequence"/>
</dbReference>
<dbReference type="HOGENOM" id="CLU_142967_0_0_1"/>
<evidence type="ECO:0000256" key="5">
    <source>
        <dbReference type="ARBA" id="ARBA00022982"/>
    </source>
</evidence>
<evidence type="ECO:0000256" key="3">
    <source>
        <dbReference type="ARBA" id="ARBA00022660"/>
    </source>
</evidence>
<dbReference type="STRING" id="215243.A0A0D2DZU5"/>
<reference evidence="9 10" key="1">
    <citation type="submission" date="2015-01" db="EMBL/GenBank/DDBJ databases">
        <title>The Genome Sequence of Exophiala oligosperma CBS72588.</title>
        <authorList>
            <consortium name="The Broad Institute Genomics Platform"/>
            <person name="Cuomo C."/>
            <person name="de Hoog S."/>
            <person name="Gorbushina A."/>
            <person name="Stielow B."/>
            <person name="Teixiera M."/>
            <person name="Abouelleil A."/>
            <person name="Chapman S.B."/>
            <person name="Priest M."/>
            <person name="Young S.K."/>
            <person name="Wortman J."/>
            <person name="Nusbaum C."/>
            <person name="Birren B."/>
        </authorList>
    </citation>
    <scope>NUCLEOTIDE SEQUENCE [LARGE SCALE GENOMIC DNA]</scope>
    <source>
        <strain evidence="9 10">CBS 72588</strain>
    </source>
</reference>
<evidence type="ECO:0000313" key="9">
    <source>
        <dbReference type="EMBL" id="KIW41044.1"/>
    </source>
</evidence>
<feature type="region of interest" description="Disordered" evidence="8">
    <location>
        <begin position="86"/>
        <end position="142"/>
    </location>
</feature>
<protein>
    <recommendedName>
        <fullName evidence="11">NADH-ubiquinone oxidoreductase 12 kDa subunit, mitochondrial</fullName>
    </recommendedName>
</protein>
<dbReference type="EMBL" id="KN847337">
    <property type="protein sequence ID" value="KIW41044.1"/>
    <property type="molecule type" value="Genomic_DNA"/>
</dbReference>
<organism evidence="9 10">
    <name type="scientific">Exophiala oligosperma</name>
    <dbReference type="NCBI Taxonomy" id="215243"/>
    <lineage>
        <taxon>Eukaryota</taxon>
        <taxon>Fungi</taxon>
        <taxon>Dikarya</taxon>
        <taxon>Ascomycota</taxon>
        <taxon>Pezizomycotina</taxon>
        <taxon>Eurotiomycetes</taxon>
        <taxon>Chaetothyriomycetidae</taxon>
        <taxon>Chaetothyriales</taxon>
        <taxon>Herpotrichiellaceae</taxon>
        <taxon>Exophiala</taxon>
    </lineage>
</organism>
<feature type="compositionally biased region" description="Polar residues" evidence="8">
    <location>
        <begin position="86"/>
        <end position="97"/>
    </location>
</feature>
<dbReference type="InterPro" id="IPR039993">
    <property type="entry name" value="NDUFB10"/>
</dbReference>
<keyword evidence="7" id="KW-0472">Membrane</keyword>
<keyword evidence="3" id="KW-0679">Respiratory chain</keyword>
<keyword evidence="4" id="KW-0999">Mitochondrion inner membrane</keyword>
<accession>A0A0D2DZU5</accession>
<evidence type="ECO:0008006" key="11">
    <source>
        <dbReference type="Google" id="ProtNLM"/>
    </source>
</evidence>
<evidence type="ECO:0000256" key="2">
    <source>
        <dbReference type="ARBA" id="ARBA00022448"/>
    </source>
</evidence>
<evidence type="ECO:0000256" key="6">
    <source>
        <dbReference type="ARBA" id="ARBA00023128"/>
    </source>
</evidence>
<dbReference type="PANTHER" id="PTHR13094">
    <property type="entry name" value="NADH-UBIQUINONE OXIDOREDUCTASE PDSW SUBUNIT"/>
    <property type="match status" value="1"/>
</dbReference>
<gene>
    <name evidence="9" type="ORF">PV06_06641</name>
</gene>
<dbReference type="AlphaFoldDB" id="A0A0D2DZU5"/>
<dbReference type="GeneID" id="27358715"/>
<proteinExistence type="predicted"/>
<evidence type="ECO:0000256" key="4">
    <source>
        <dbReference type="ARBA" id="ARBA00022792"/>
    </source>
</evidence>
<keyword evidence="6" id="KW-0496">Mitochondrion</keyword>
<evidence type="ECO:0000313" key="10">
    <source>
        <dbReference type="Proteomes" id="UP000053342"/>
    </source>
</evidence>
<dbReference type="VEuPathDB" id="FungiDB:PV06_06641"/>
<name>A0A0D2DZU5_9EURO</name>
<dbReference type="GO" id="GO:0005743">
    <property type="term" value="C:mitochondrial inner membrane"/>
    <property type="evidence" value="ECO:0007669"/>
    <property type="project" value="UniProtKB-SubCell"/>
</dbReference>
<keyword evidence="10" id="KW-1185">Reference proteome</keyword>